<evidence type="ECO:0000313" key="2">
    <source>
        <dbReference type="EMBL" id="ODS30258.1"/>
    </source>
</evidence>
<proteinExistence type="predicted"/>
<protein>
    <submittedName>
        <fullName evidence="2">Uncharacterized protein</fullName>
    </submittedName>
</protein>
<gene>
    <name evidence="2" type="ORF">SCARUB_04633</name>
</gene>
<dbReference type="Proteomes" id="UP000094056">
    <property type="component" value="Unassembled WGS sequence"/>
</dbReference>
<sequence length="75" mass="9000">MLNPDKREVFDTQTGTLYYYYIDVEGGWYSIDFINRNWVKHSWLKPEESTRIPKTSIADSSSLPSYFKPKSMQWR</sequence>
<evidence type="ECO:0000256" key="1">
    <source>
        <dbReference type="SAM" id="MobiDB-lite"/>
    </source>
</evidence>
<reference evidence="2 3" key="1">
    <citation type="submission" date="2016-07" db="EMBL/GenBank/DDBJ databases">
        <title>Draft genome of Scalindua rubra, obtained from a brine-seawater interface in the Red Sea, sheds light on salt adaptation in anammox bacteria.</title>
        <authorList>
            <person name="Speth D.R."/>
            <person name="Lagkouvardos I."/>
            <person name="Wang Y."/>
            <person name="Qian P.-Y."/>
            <person name="Dutilh B.E."/>
            <person name="Jetten M.S."/>
        </authorList>
    </citation>
    <scope>NUCLEOTIDE SEQUENCE [LARGE SCALE GENOMIC DNA]</scope>
    <source>
        <strain evidence="2">BSI-1</strain>
    </source>
</reference>
<feature type="region of interest" description="Disordered" evidence="1">
    <location>
        <begin position="56"/>
        <end position="75"/>
    </location>
</feature>
<evidence type="ECO:0000313" key="3">
    <source>
        <dbReference type="Proteomes" id="UP000094056"/>
    </source>
</evidence>
<dbReference type="EMBL" id="MAYW01000254">
    <property type="protein sequence ID" value="ODS30258.1"/>
    <property type="molecule type" value="Genomic_DNA"/>
</dbReference>
<name>A0A1E3X3R5_9BACT</name>
<comment type="caution">
    <text evidence="2">The sequence shown here is derived from an EMBL/GenBank/DDBJ whole genome shotgun (WGS) entry which is preliminary data.</text>
</comment>
<organism evidence="2 3">
    <name type="scientific">Candidatus Scalindua rubra</name>
    <dbReference type="NCBI Taxonomy" id="1872076"/>
    <lineage>
        <taxon>Bacteria</taxon>
        <taxon>Pseudomonadati</taxon>
        <taxon>Planctomycetota</taxon>
        <taxon>Candidatus Brocadiia</taxon>
        <taxon>Candidatus Brocadiales</taxon>
        <taxon>Candidatus Scalinduaceae</taxon>
        <taxon>Candidatus Scalindua</taxon>
    </lineage>
</organism>
<dbReference type="AlphaFoldDB" id="A0A1E3X3R5"/>
<accession>A0A1E3X3R5</accession>